<organism evidence="1">
    <name type="scientific">marine sediment metagenome</name>
    <dbReference type="NCBI Taxonomy" id="412755"/>
    <lineage>
        <taxon>unclassified sequences</taxon>
        <taxon>metagenomes</taxon>
        <taxon>ecological metagenomes</taxon>
    </lineage>
</organism>
<dbReference type="AlphaFoldDB" id="A0A0F9J4Q9"/>
<comment type="caution">
    <text evidence="1">The sequence shown here is derived from an EMBL/GenBank/DDBJ whole genome shotgun (WGS) entry which is preliminary data.</text>
</comment>
<sequence>MDYYRYKQFEYLQNELKKIYSPASFRMKRKWTQNYTKQIIDALAQCYNSRVTREINDKSLSEENIQDIDNLVFAGLKKAPNWRFFSLH</sequence>
<name>A0A0F9J4Q9_9ZZZZ</name>
<protein>
    <submittedName>
        <fullName evidence="1">Uncharacterized protein</fullName>
    </submittedName>
</protein>
<reference evidence="1" key="1">
    <citation type="journal article" date="2015" name="Nature">
        <title>Complex archaea that bridge the gap between prokaryotes and eukaryotes.</title>
        <authorList>
            <person name="Spang A."/>
            <person name="Saw J.H."/>
            <person name="Jorgensen S.L."/>
            <person name="Zaremba-Niedzwiedzka K."/>
            <person name="Martijn J."/>
            <person name="Lind A.E."/>
            <person name="van Eijk R."/>
            <person name="Schleper C."/>
            <person name="Guy L."/>
            <person name="Ettema T.J."/>
        </authorList>
    </citation>
    <scope>NUCLEOTIDE SEQUENCE</scope>
</reference>
<dbReference type="EMBL" id="LAZR01018995">
    <property type="protein sequence ID" value="KKL94167.1"/>
    <property type="molecule type" value="Genomic_DNA"/>
</dbReference>
<proteinExistence type="predicted"/>
<gene>
    <name evidence="1" type="ORF">LCGC14_1867370</name>
</gene>
<accession>A0A0F9J4Q9</accession>
<evidence type="ECO:0000313" key="1">
    <source>
        <dbReference type="EMBL" id="KKL94167.1"/>
    </source>
</evidence>